<name>A0ABT1QV05_9GAMM</name>
<evidence type="ECO:0000313" key="5">
    <source>
        <dbReference type="EMBL" id="MCQ4166098.1"/>
    </source>
</evidence>
<keyword evidence="6" id="KW-1185">Reference proteome</keyword>
<dbReference type="Gene3D" id="1.10.1660.10">
    <property type="match status" value="1"/>
</dbReference>
<dbReference type="Proteomes" id="UP001165498">
    <property type="component" value="Unassembled WGS sequence"/>
</dbReference>
<dbReference type="InterPro" id="IPR000551">
    <property type="entry name" value="MerR-type_HTH_dom"/>
</dbReference>
<evidence type="ECO:0000256" key="1">
    <source>
        <dbReference type="ARBA" id="ARBA00023015"/>
    </source>
</evidence>
<dbReference type="SUPFAM" id="SSF46955">
    <property type="entry name" value="Putative DNA-binding domain"/>
    <property type="match status" value="1"/>
</dbReference>
<dbReference type="EMBL" id="JANFQO010000014">
    <property type="protein sequence ID" value="MCQ4166098.1"/>
    <property type="molecule type" value="Genomic_DNA"/>
</dbReference>
<keyword evidence="2" id="KW-0238">DNA-binding</keyword>
<organism evidence="5 6">
    <name type="scientific">Tahibacter harae</name>
    <dbReference type="NCBI Taxonomy" id="2963937"/>
    <lineage>
        <taxon>Bacteria</taxon>
        <taxon>Pseudomonadati</taxon>
        <taxon>Pseudomonadota</taxon>
        <taxon>Gammaproteobacteria</taxon>
        <taxon>Lysobacterales</taxon>
        <taxon>Rhodanobacteraceae</taxon>
        <taxon>Tahibacter</taxon>
    </lineage>
</organism>
<dbReference type="PANTHER" id="PTHR30204">
    <property type="entry name" value="REDOX-CYCLING DRUG-SENSING TRANSCRIPTIONAL ACTIVATOR SOXR"/>
    <property type="match status" value="1"/>
</dbReference>
<feature type="domain" description="HTH merR-type" evidence="4">
    <location>
        <begin position="1"/>
        <end position="69"/>
    </location>
</feature>
<dbReference type="InterPro" id="IPR047057">
    <property type="entry name" value="MerR_fam"/>
</dbReference>
<keyword evidence="3" id="KW-0804">Transcription</keyword>
<dbReference type="RefSeq" id="WP_255915288.1">
    <property type="nucleotide sequence ID" value="NZ_JANFQO010000014.1"/>
</dbReference>
<dbReference type="PRINTS" id="PR00040">
    <property type="entry name" value="HTHMERR"/>
</dbReference>
<dbReference type="PROSITE" id="PS50937">
    <property type="entry name" value="HTH_MERR_2"/>
    <property type="match status" value="1"/>
</dbReference>
<sequence>MKIGELAKRTGLATSRIRFYEKRGLLSTVERRQNGYRHYGPEALWMLEIIASAQSAGFSLEEIRSLLPDAKATWQHDALLESLQRKVAGIDRLQQRLAHNKTQLLVAIDRIRNRPEEIACAERPRWVLEQLRGNAVPVPQPGEGGDIVE</sequence>
<accession>A0ABT1QV05</accession>
<proteinExistence type="predicted"/>
<dbReference type="SMART" id="SM00422">
    <property type="entry name" value="HTH_MERR"/>
    <property type="match status" value="1"/>
</dbReference>
<dbReference type="Pfam" id="PF13411">
    <property type="entry name" value="MerR_1"/>
    <property type="match status" value="1"/>
</dbReference>
<evidence type="ECO:0000313" key="6">
    <source>
        <dbReference type="Proteomes" id="UP001165498"/>
    </source>
</evidence>
<evidence type="ECO:0000259" key="4">
    <source>
        <dbReference type="PROSITE" id="PS50937"/>
    </source>
</evidence>
<evidence type="ECO:0000256" key="3">
    <source>
        <dbReference type="ARBA" id="ARBA00023163"/>
    </source>
</evidence>
<dbReference type="PANTHER" id="PTHR30204:SF94">
    <property type="entry name" value="HEAVY METAL-DEPENDENT TRANSCRIPTIONAL REGULATOR HI_0293-RELATED"/>
    <property type="match status" value="1"/>
</dbReference>
<keyword evidence="1" id="KW-0805">Transcription regulation</keyword>
<dbReference type="InterPro" id="IPR009061">
    <property type="entry name" value="DNA-bd_dom_put_sf"/>
</dbReference>
<evidence type="ECO:0000256" key="2">
    <source>
        <dbReference type="ARBA" id="ARBA00023125"/>
    </source>
</evidence>
<comment type="caution">
    <text evidence="5">The sequence shown here is derived from an EMBL/GenBank/DDBJ whole genome shotgun (WGS) entry which is preliminary data.</text>
</comment>
<reference evidence="5" key="1">
    <citation type="submission" date="2022-07" db="EMBL/GenBank/DDBJ databases">
        <title>Tahibacter sp., a new gammaproteobacterium isolated from the silt sample collected at pig farm.</title>
        <authorList>
            <person name="Chen H."/>
        </authorList>
    </citation>
    <scope>NUCLEOTIDE SEQUENCE</scope>
    <source>
        <strain evidence="5">P2K</strain>
    </source>
</reference>
<gene>
    <name evidence="5" type="ORF">NM961_15355</name>
</gene>
<protein>
    <submittedName>
        <fullName evidence="5">MerR family transcriptional regulator</fullName>
    </submittedName>
</protein>
<dbReference type="PROSITE" id="PS00552">
    <property type="entry name" value="HTH_MERR_1"/>
    <property type="match status" value="1"/>
</dbReference>